<reference evidence="1 2" key="1">
    <citation type="submission" date="2013-11" db="EMBL/GenBank/DDBJ databases">
        <title>Complete genome sequence of Rhizobium gallicum bv. gallicum R602.</title>
        <authorList>
            <person name="Bustos P."/>
            <person name="Santamaria R.I."/>
            <person name="Lozano L."/>
            <person name="Acosta J.L."/>
            <person name="Ormeno-Orrillo E."/>
            <person name="Rogel M.A."/>
            <person name="Romero D."/>
            <person name="Cevallos M.A."/>
            <person name="Martinez-Romero E."/>
            <person name="Gonzalez V."/>
        </authorList>
    </citation>
    <scope>NUCLEOTIDE SEQUENCE [LARGE SCALE GENOMIC DNA]</scope>
    <source>
        <strain evidence="1 2">R602</strain>
        <plasmid evidence="1 2">pRgalR602c</plasmid>
    </source>
</reference>
<keyword evidence="2" id="KW-1185">Reference proteome</keyword>
<keyword evidence="1" id="KW-0614">Plasmid</keyword>
<dbReference type="Proteomes" id="UP000031368">
    <property type="component" value="Plasmid pRgalR602c"/>
</dbReference>
<dbReference type="KEGG" id="rga:RGR602_PC02000"/>
<dbReference type="AlphaFoldDB" id="A0A0B4XHG2"/>
<dbReference type="EMBL" id="CP006880">
    <property type="protein sequence ID" value="AJD46023.1"/>
    <property type="molecule type" value="Genomic_DNA"/>
</dbReference>
<accession>A0A0B4XHG2</accession>
<evidence type="ECO:0000313" key="1">
    <source>
        <dbReference type="EMBL" id="AJD46023.1"/>
    </source>
</evidence>
<evidence type="ECO:0000313" key="2">
    <source>
        <dbReference type="Proteomes" id="UP000031368"/>
    </source>
</evidence>
<dbReference type="HOGENOM" id="CLU_198350_0_0_5"/>
<protein>
    <submittedName>
        <fullName evidence="1">Uncharacterized protein</fullName>
    </submittedName>
</protein>
<name>A0A0B4XHG2_9HYPH</name>
<organism evidence="1 2">
    <name type="scientific">Rhizobium gallicum bv. gallicum R602sp</name>
    <dbReference type="NCBI Taxonomy" id="1041138"/>
    <lineage>
        <taxon>Bacteria</taxon>
        <taxon>Pseudomonadati</taxon>
        <taxon>Pseudomonadota</taxon>
        <taxon>Alphaproteobacteria</taxon>
        <taxon>Hyphomicrobiales</taxon>
        <taxon>Rhizobiaceae</taxon>
        <taxon>Rhizobium/Agrobacterium group</taxon>
        <taxon>Rhizobium</taxon>
    </lineage>
</organism>
<gene>
    <name evidence="1" type="ORF">RGR602_PC02000</name>
</gene>
<proteinExistence type="predicted"/>
<geneLocation type="plasmid" evidence="1 2">
    <name>pRgalR602c</name>
</geneLocation>
<sequence>MLELSALEPECFYWARRREIGGAWEVVQISTVFGAGRDYWTVARTGSDVHHMVDEFEFLARIALPEADIIPLSQAAE</sequence>
<dbReference type="RefSeq" id="WP_040116104.1">
    <property type="nucleotide sequence ID" value="NZ_CP006880.1"/>
</dbReference>